<evidence type="ECO:0000259" key="2">
    <source>
        <dbReference type="Pfam" id="PF24035"/>
    </source>
</evidence>
<dbReference type="Proteomes" id="UP000509750">
    <property type="component" value="Chromosome"/>
</dbReference>
<reference evidence="3 4" key="1">
    <citation type="submission" date="2020-07" db="EMBL/GenBank/DDBJ databases">
        <title>Gai3-2, isolated from salt lake.</title>
        <authorList>
            <person name="Cui H."/>
            <person name="Shi X."/>
        </authorList>
    </citation>
    <scope>NUCLEOTIDE SEQUENCE [LARGE SCALE GENOMIC DNA]</scope>
    <source>
        <strain evidence="3 4">Gai3-2</strain>
    </source>
</reference>
<gene>
    <name evidence="3" type="ORF">HUG10_07395</name>
</gene>
<dbReference type="RefSeq" id="WP_179168957.1">
    <property type="nucleotide sequence ID" value="NZ_CP058529.1"/>
</dbReference>
<organism evidence="3 4">
    <name type="scientific">Halorarum halophilum</name>
    <dbReference type="NCBI Taxonomy" id="2743090"/>
    <lineage>
        <taxon>Archaea</taxon>
        <taxon>Methanobacteriati</taxon>
        <taxon>Methanobacteriota</taxon>
        <taxon>Stenosarchaea group</taxon>
        <taxon>Halobacteria</taxon>
        <taxon>Halobacteriales</taxon>
        <taxon>Haloferacaceae</taxon>
        <taxon>Halorarum</taxon>
    </lineage>
</organism>
<feature type="domain" description="DUF7344" evidence="2">
    <location>
        <begin position="58"/>
        <end position="127"/>
    </location>
</feature>
<sequence>MRDNRHPSEKCSVSTVTSVDDRGREWPHLHTNQGSLIADGGKSVSDRPLEGLVREYDRYILYHLLEHESTEFDELVDVIAAIETGDTAAGSPDAVRTRIAVELYHVRLPKLDDLGLIEYDHDSGIIRYGNPPPYVEKVLHLTQDFDDA</sequence>
<feature type="region of interest" description="Disordered" evidence="1">
    <location>
        <begin position="1"/>
        <end position="25"/>
    </location>
</feature>
<name>A0A7D5KM36_9EURY</name>
<keyword evidence="4" id="KW-1185">Reference proteome</keyword>
<dbReference type="OrthoDB" id="328089at2157"/>
<protein>
    <recommendedName>
        <fullName evidence="2">DUF7344 domain-containing protein</fullName>
    </recommendedName>
</protein>
<evidence type="ECO:0000313" key="3">
    <source>
        <dbReference type="EMBL" id="QLG27382.1"/>
    </source>
</evidence>
<dbReference type="Pfam" id="PF24035">
    <property type="entry name" value="DUF7344"/>
    <property type="match status" value="1"/>
</dbReference>
<evidence type="ECO:0000256" key="1">
    <source>
        <dbReference type="SAM" id="MobiDB-lite"/>
    </source>
</evidence>
<dbReference type="InterPro" id="IPR055768">
    <property type="entry name" value="DUF7344"/>
</dbReference>
<accession>A0A7D5KM36</accession>
<dbReference type="AlphaFoldDB" id="A0A7D5KM36"/>
<proteinExistence type="predicted"/>
<dbReference type="EMBL" id="CP058529">
    <property type="protein sequence ID" value="QLG27382.1"/>
    <property type="molecule type" value="Genomic_DNA"/>
</dbReference>
<dbReference type="GeneID" id="56028646"/>
<evidence type="ECO:0000313" key="4">
    <source>
        <dbReference type="Proteomes" id="UP000509750"/>
    </source>
</evidence>
<dbReference type="KEGG" id="halg:HUG10_07395"/>